<name>A0A0F9CWR6_9ZZZZ</name>
<dbReference type="GO" id="GO:0006400">
    <property type="term" value="P:tRNA modification"/>
    <property type="evidence" value="ECO:0007669"/>
    <property type="project" value="InterPro"/>
</dbReference>
<sequence length="107" mass="12094">MQNLGDRMKKYESSYETNIIGRVPVIIRADGKSFSKWTKSINAEKPFDNALSIAMSEAMRATASHIEGCMFGYTQSDEMTFVLRNDQSLESTPWFGNRIQKICSVVS</sequence>
<gene>
    <name evidence="2" type="ORF">LCGC14_2272460</name>
</gene>
<organism evidence="2">
    <name type="scientific">marine sediment metagenome</name>
    <dbReference type="NCBI Taxonomy" id="412755"/>
    <lineage>
        <taxon>unclassified sequences</taxon>
        <taxon>metagenomes</taxon>
        <taxon>ecological metagenomes</taxon>
    </lineage>
</organism>
<dbReference type="Pfam" id="PF04446">
    <property type="entry name" value="Thg1"/>
    <property type="match status" value="1"/>
</dbReference>
<dbReference type="GO" id="GO:0008193">
    <property type="term" value="F:tRNA guanylyltransferase activity"/>
    <property type="evidence" value="ECO:0007669"/>
    <property type="project" value="InterPro"/>
</dbReference>
<dbReference type="InterPro" id="IPR007537">
    <property type="entry name" value="tRNAHis_GuaTrfase_Thg1"/>
</dbReference>
<dbReference type="InterPro" id="IPR024956">
    <property type="entry name" value="tRNAHis_GuaTrfase_cat"/>
</dbReference>
<evidence type="ECO:0000259" key="1">
    <source>
        <dbReference type="Pfam" id="PF04446"/>
    </source>
</evidence>
<dbReference type="PANTHER" id="PTHR12729:SF1">
    <property type="entry name" value="TRNAHIS GUANYLYLTRANSFERASE CATALYTIC DOMAIN-CONTAINING PROTEIN"/>
    <property type="match status" value="1"/>
</dbReference>
<comment type="caution">
    <text evidence="2">The sequence shown here is derived from an EMBL/GenBank/DDBJ whole genome shotgun (WGS) entry which is preliminary data.</text>
</comment>
<feature type="domain" description="tRNAHis guanylyltransferase catalytic" evidence="1">
    <location>
        <begin position="6"/>
        <end position="106"/>
    </location>
</feature>
<reference evidence="2" key="1">
    <citation type="journal article" date="2015" name="Nature">
        <title>Complex archaea that bridge the gap between prokaryotes and eukaryotes.</title>
        <authorList>
            <person name="Spang A."/>
            <person name="Saw J.H."/>
            <person name="Jorgensen S.L."/>
            <person name="Zaremba-Niedzwiedzka K."/>
            <person name="Martijn J."/>
            <person name="Lind A.E."/>
            <person name="van Eijk R."/>
            <person name="Schleper C."/>
            <person name="Guy L."/>
            <person name="Ettema T.J."/>
        </authorList>
    </citation>
    <scope>NUCLEOTIDE SEQUENCE</scope>
</reference>
<dbReference type="InterPro" id="IPR038469">
    <property type="entry name" value="tRNAHis_GuaTrfase_Thg1_sf"/>
</dbReference>
<proteinExistence type="predicted"/>
<dbReference type="AlphaFoldDB" id="A0A0F9CWR6"/>
<dbReference type="GO" id="GO:0000287">
    <property type="term" value="F:magnesium ion binding"/>
    <property type="evidence" value="ECO:0007669"/>
    <property type="project" value="InterPro"/>
</dbReference>
<protein>
    <recommendedName>
        <fullName evidence="1">tRNAHis guanylyltransferase catalytic domain-containing protein</fullName>
    </recommendedName>
</protein>
<accession>A0A0F9CWR6</accession>
<dbReference type="Gene3D" id="3.30.70.3000">
    <property type="match status" value="1"/>
</dbReference>
<evidence type="ECO:0000313" key="2">
    <source>
        <dbReference type="EMBL" id="KKL53739.1"/>
    </source>
</evidence>
<dbReference type="PANTHER" id="PTHR12729">
    <property type="entry name" value="TRNA(HIS) GUANYLYLTRANSFERASE-RELATED"/>
    <property type="match status" value="1"/>
</dbReference>
<dbReference type="EMBL" id="LAZR01031445">
    <property type="protein sequence ID" value="KKL53739.1"/>
    <property type="molecule type" value="Genomic_DNA"/>
</dbReference>
<feature type="non-terminal residue" evidence="2">
    <location>
        <position position="107"/>
    </location>
</feature>